<feature type="transmembrane region" description="Helical" evidence="17">
    <location>
        <begin position="277"/>
        <end position="300"/>
    </location>
</feature>
<evidence type="ECO:0000256" key="9">
    <source>
        <dbReference type="ARBA" id="ARBA00022771"/>
    </source>
</evidence>
<comment type="catalytic activity">
    <reaction evidence="1">
        <text>S-ubiquitinyl-[E2 ubiquitin-conjugating enzyme]-L-cysteine + [acceptor protein]-L-lysine = [E2 ubiquitin-conjugating enzyme]-L-cysteine + N(6)-ubiquitinyl-[acceptor protein]-L-lysine.</text>
        <dbReference type="EC" id="2.3.2.27"/>
    </reaction>
</comment>
<dbReference type="GeneID" id="7198372"/>
<name>B7GBY3_PHATC</name>
<dbReference type="KEGG" id="pti:PHATRDRAFT_49801"/>
<evidence type="ECO:0000256" key="2">
    <source>
        <dbReference type="ARBA" id="ARBA00004477"/>
    </source>
</evidence>
<evidence type="ECO:0000256" key="11">
    <source>
        <dbReference type="ARBA" id="ARBA00022824"/>
    </source>
</evidence>
<dbReference type="PANTHER" id="PTHR22763:SF184">
    <property type="entry name" value="E3 UBIQUITIN-PROTEIN LIGASE SYNOVIOLIN"/>
    <property type="match status" value="1"/>
</dbReference>
<evidence type="ECO:0000256" key="6">
    <source>
        <dbReference type="ARBA" id="ARBA00022679"/>
    </source>
</evidence>
<evidence type="ECO:0000256" key="13">
    <source>
        <dbReference type="ARBA" id="ARBA00022989"/>
    </source>
</evidence>
<keyword evidence="13 17" id="KW-1133">Transmembrane helix</keyword>
<keyword evidence="8" id="KW-0479">Metal-binding</keyword>
<keyword evidence="20" id="KW-1185">Reference proteome</keyword>
<keyword evidence="9 15" id="KW-0863">Zinc-finger</keyword>
<evidence type="ECO:0000256" key="1">
    <source>
        <dbReference type="ARBA" id="ARBA00000900"/>
    </source>
</evidence>
<dbReference type="InterPro" id="IPR058051">
    <property type="entry name" value="Znf_RING_synoviolin"/>
</dbReference>
<dbReference type="CDD" id="cd16479">
    <property type="entry name" value="RING-H2_synoviolin"/>
    <property type="match status" value="1"/>
</dbReference>
<dbReference type="OrthoDB" id="7759664at2759"/>
<dbReference type="Pfam" id="PF25563">
    <property type="entry name" value="TPR_SYVN1_N"/>
    <property type="match status" value="1"/>
</dbReference>
<dbReference type="InterPro" id="IPR001841">
    <property type="entry name" value="Znf_RING"/>
</dbReference>
<protein>
    <recommendedName>
        <fullName evidence="5">RING-type E3 ubiquitin transferase</fullName>
        <ecNumber evidence="5">2.3.2.27</ecNumber>
    </recommendedName>
</protein>
<feature type="region of interest" description="Disordered" evidence="16">
    <location>
        <begin position="1"/>
        <end position="82"/>
    </location>
</feature>
<evidence type="ECO:0000256" key="14">
    <source>
        <dbReference type="ARBA" id="ARBA00023136"/>
    </source>
</evidence>
<dbReference type="PROSITE" id="PS50089">
    <property type="entry name" value="ZF_RING_2"/>
    <property type="match status" value="1"/>
</dbReference>
<comment type="subcellular location">
    <subcellularLocation>
        <location evidence="2">Endoplasmic reticulum membrane</location>
        <topology evidence="2">Multi-pass membrane protein</topology>
    </subcellularLocation>
</comment>
<keyword evidence="14 17" id="KW-0472">Membrane</keyword>
<dbReference type="OMA" id="FTHINNS"/>
<dbReference type="GO" id="GO:0036503">
    <property type="term" value="P:ERAD pathway"/>
    <property type="evidence" value="ECO:0007669"/>
    <property type="project" value="TreeGrafter"/>
</dbReference>
<dbReference type="PaxDb" id="2850-Phatr49801"/>
<dbReference type="InParanoid" id="B7GBY3"/>
<dbReference type="InterPro" id="IPR013083">
    <property type="entry name" value="Znf_RING/FYVE/PHD"/>
</dbReference>
<dbReference type="EMBL" id="CM000626">
    <property type="protein sequence ID" value="EEC44003.1"/>
    <property type="molecule type" value="Genomic_DNA"/>
</dbReference>
<feature type="transmembrane region" description="Helical" evidence="17">
    <location>
        <begin position="345"/>
        <end position="366"/>
    </location>
</feature>
<evidence type="ECO:0000259" key="18">
    <source>
        <dbReference type="PROSITE" id="PS50089"/>
    </source>
</evidence>
<feature type="compositionally biased region" description="Polar residues" evidence="16">
    <location>
        <begin position="479"/>
        <end position="491"/>
    </location>
</feature>
<dbReference type="Pfam" id="PF13639">
    <property type="entry name" value="zf-RING_2"/>
    <property type="match status" value="1"/>
</dbReference>
<organism evidence="19 20">
    <name type="scientific">Phaeodactylum tricornutum (strain CCAP 1055/1)</name>
    <dbReference type="NCBI Taxonomy" id="556484"/>
    <lineage>
        <taxon>Eukaryota</taxon>
        <taxon>Sar</taxon>
        <taxon>Stramenopiles</taxon>
        <taxon>Ochrophyta</taxon>
        <taxon>Bacillariophyta</taxon>
        <taxon>Bacillariophyceae</taxon>
        <taxon>Bacillariophycidae</taxon>
        <taxon>Naviculales</taxon>
        <taxon>Phaeodactylaceae</taxon>
        <taxon>Phaeodactylum</taxon>
    </lineage>
</organism>
<dbReference type="GO" id="GO:0043161">
    <property type="term" value="P:proteasome-mediated ubiquitin-dependent protein catabolic process"/>
    <property type="evidence" value="ECO:0007669"/>
    <property type="project" value="TreeGrafter"/>
</dbReference>
<dbReference type="Proteomes" id="UP000000759">
    <property type="component" value="Chromosome 24"/>
</dbReference>
<feature type="domain" description="RING-type" evidence="18">
    <location>
        <begin position="411"/>
        <end position="452"/>
    </location>
</feature>
<keyword evidence="11" id="KW-0256">Endoplasmic reticulum</keyword>
<dbReference type="FunCoup" id="B7GBY3">
    <property type="interactions" value="181"/>
</dbReference>
<sequence length="632" mass="71676">MTIIPMDDHGNDDDHDEQRLQRERERAVEQMLWAQEQAEQQDQRQSAHDPNPTRLPPPDDPAVPFPPLPDEQEPPLPPPLSHQNKSWSYTQWSFAAAGATLWYALRTRDEQWYLAVVYLHSSRWACAVLGNALLAAAVATFQLTVRLFLPNGGLRVHEAEGLQDFFRWNVTETCLALTMFRSELTVQTAVEFVVLILCKCLHHVANMREQHVRMTQDAVVRWRPERIAPQASWPPLPAVPTAHWRILVFLGILQLGDLYALQYFGRDIAERGPSVNILFAFEAAILLVSAWSHLLLWHIYVGDGLLHFGHDHYPRSFVARWLHTWKEYKATLTFAVELQAQTVQFLFYLTFFAIVMTYYGVPINLFREVYVSFAALKDRLWAFLRYRQLMASMDRFDSVTDEELEQAGRDCIICRDEMKTHDCKALPVCRHLFHKSCLREWLVQQQTCPTCRSDIGANEVTQERRRAAQAAAQERQSADESTPSPATTSPDILSPADASGSVEPTSGAESPPTLTEEDGHDFETMLRHYQTTLQARIRQRSRPALVLPGLYQVTRSSGASVYTGAHDDATHQTPTVVRTVPRGVVVLALEGATLRFVGPEPVEAVRIPDGWMALADVEFRLAIGKEAPRSAI</sequence>
<dbReference type="GO" id="GO:0061630">
    <property type="term" value="F:ubiquitin protein ligase activity"/>
    <property type="evidence" value="ECO:0007669"/>
    <property type="project" value="UniProtKB-EC"/>
</dbReference>
<evidence type="ECO:0000256" key="15">
    <source>
        <dbReference type="PROSITE-ProRule" id="PRU00175"/>
    </source>
</evidence>
<feature type="transmembrane region" description="Helical" evidence="17">
    <location>
        <begin position="126"/>
        <end position="149"/>
    </location>
</feature>
<dbReference type="STRING" id="556484.B7GBY3"/>
<accession>B7GBY3</accession>
<dbReference type="AlphaFoldDB" id="B7GBY3"/>
<evidence type="ECO:0000256" key="10">
    <source>
        <dbReference type="ARBA" id="ARBA00022786"/>
    </source>
</evidence>
<comment type="pathway">
    <text evidence="3">Protein modification; protein ubiquitination.</text>
</comment>
<evidence type="ECO:0000256" key="3">
    <source>
        <dbReference type="ARBA" id="ARBA00004906"/>
    </source>
</evidence>
<evidence type="ECO:0000313" key="19">
    <source>
        <dbReference type="EMBL" id="EEC44003.1"/>
    </source>
</evidence>
<keyword evidence="10" id="KW-0833">Ubl conjugation pathway</keyword>
<evidence type="ECO:0000256" key="7">
    <source>
        <dbReference type="ARBA" id="ARBA00022692"/>
    </source>
</evidence>
<feature type="transmembrane region" description="Helical" evidence="17">
    <location>
        <begin position="242"/>
        <end position="265"/>
    </location>
</feature>
<keyword evidence="7 17" id="KW-0812">Transmembrane</keyword>
<evidence type="ECO:0000256" key="8">
    <source>
        <dbReference type="ARBA" id="ARBA00022723"/>
    </source>
</evidence>
<dbReference type="SUPFAM" id="SSF57850">
    <property type="entry name" value="RING/U-box"/>
    <property type="match status" value="1"/>
</dbReference>
<evidence type="ECO:0000256" key="16">
    <source>
        <dbReference type="SAM" id="MobiDB-lite"/>
    </source>
</evidence>
<keyword evidence="12" id="KW-0862">Zinc</keyword>
<dbReference type="SMART" id="SM00184">
    <property type="entry name" value="RING"/>
    <property type="match status" value="1"/>
</dbReference>
<dbReference type="EC" id="2.3.2.27" evidence="5"/>
<dbReference type="GO" id="GO:0005789">
    <property type="term" value="C:endoplasmic reticulum membrane"/>
    <property type="evidence" value="ECO:0007669"/>
    <property type="project" value="UniProtKB-SubCell"/>
</dbReference>
<dbReference type="PANTHER" id="PTHR22763">
    <property type="entry name" value="RING ZINC FINGER PROTEIN"/>
    <property type="match status" value="1"/>
</dbReference>
<comment type="similarity">
    <text evidence="4">Belongs to the HRD1 family.</text>
</comment>
<feature type="compositionally biased region" description="Basic and acidic residues" evidence="16">
    <location>
        <begin position="16"/>
        <end position="28"/>
    </location>
</feature>
<feature type="compositionally biased region" description="Pro residues" evidence="16">
    <location>
        <begin position="53"/>
        <end position="80"/>
    </location>
</feature>
<dbReference type="InterPro" id="IPR057992">
    <property type="entry name" value="TPR_SYVN1_N"/>
</dbReference>
<feature type="region of interest" description="Disordered" evidence="16">
    <location>
        <begin position="462"/>
        <end position="518"/>
    </location>
</feature>
<reference evidence="20" key="2">
    <citation type="submission" date="2008-08" db="EMBL/GenBank/DDBJ databases">
        <authorList>
            <consortium name="Diatom Consortium"/>
            <person name="Grigoriev I."/>
            <person name="Grimwood J."/>
            <person name="Kuo A."/>
            <person name="Otillar R.P."/>
            <person name="Salamov A."/>
            <person name="Detter J.C."/>
            <person name="Lindquist E."/>
            <person name="Shapiro H."/>
            <person name="Lucas S."/>
            <person name="Glavina del Rio T."/>
            <person name="Pitluck S."/>
            <person name="Rokhsar D."/>
            <person name="Bowler C."/>
        </authorList>
    </citation>
    <scope>GENOME REANNOTATION</scope>
    <source>
        <strain evidence="20">CCAP 1055/1</strain>
    </source>
</reference>
<evidence type="ECO:0000256" key="17">
    <source>
        <dbReference type="SAM" id="Phobius"/>
    </source>
</evidence>
<dbReference type="Gene3D" id="3.30.40.10">
    <property type="entry name" value="Zinc/RING finger domain, C3HC4 (zinc finger)"/>
    <property type="match status" value="1"/>
</dbReference>
<evidence type="ECO:0000256" key="4">
    <source>
        <dbReference type="ARBA" id="ARBA00010089"/>
    </source>
</evidence>
<gene>
    <name evidence="19" type="primary">hHrd1</name>
    <name evidence="19" type="ORF">PHATRDRAFT_49801</name>
</gene>
<keyword evidence="6" id="KW-0808">Transferase</keyword>
<dbReference type="RefSeq" id="XP_002184604.1">
    <property type="nucleotide sequence ID" value="XM_002184568.1"/>
</dbReference>
<reference evidence="19 20" key="1">
    <citation type="journal article" date="2008" name="Nature">
        <title>The Phaeodactylum genome reveals the evolutionary history of diatom genomes.</title>
        <authorList>
            <person name="Bowler C."/>
            <person name="Allen A.E."/>
            <person name="Badger J.H."/>
            <person name="Grimwood J."/>
            <person name="Jabbari K."/>
            <person name="Kuo A."/>
            <person name="Maheswari U."/>
            <person name="Martens C."/>
            <person name="Maumus F."/>
            <person name="Otillar R.P."/>
            <person name="Rayko E."/>
            <person name="Salamov A."/>
            <person name="Vandepoele K."/>
            <person name="Beszteri B."/>
            <person name="Gruber A."/>
            <person name="Heijde M."/>
            <person name="Katinka M."/>
            <person name="Mock T."/>
            <person name="Valentin K."/>
            <person name="Verret F."/>
            <person name="Berges J.A."/>
            <person name="Brownlee C."/>
            <person name="Cadoret J.P."/>
            <person name="Chiovitti A."/>
            <person name="Choi C.J."/>
            <person name="Coesel S."/>
            <person name="De Martino A."/>
            <person name="Detter J.C."/>
            <person name="Durkin C."/>
            <person name="Falciatore A."/>
            <person name="Fournet J."/>
            <person name="Haruta M."/>
            <person name="Huysman M.J."/>
            <person name="Jenkins B.D."/>
            <person name="Jiroutova K."/>
            <person name="Jorgensen R.E."/>
            <person name="Joubert Y."/>
            <person name="Kaplan A."/>
            <person name="Kroger N."/>
            <person name="Kroth P.G."/>
            <person name="La Roche J."/>
            <person name="Lindquist E."/>
            <person name="Lommer M."/>
            <person name="Martin-Jezequel V."/>
            <person name="Lopez P.J."/>
            <person name="Lucas S."/>
            <person name="Mangogna M."/>
            <person name="McGinnis K."/>
            <person name="Medlin L.K."/>
            <person name="Montsant A."/>
            <person name="Oudot-Le Secq M.P."/>
            <person name="Napoli C."/>
            <person name="Obornik M."/>
            <person name="Parker M.S."/>
            <person name="Petit J.L."/>
            <person name="Porcel B.M."/>
            <person name="Poulsen N."/>
            <person name="Robison M."/>
            <person name="Rychlewski L."/>
            <person name="Rynearson T.A."/>
            <person name="Schmutz J."/>
            <person name="Shapiro H."/>
            <person name="Siaut M."/>
            <person name="Stanley M."/>
            <person name="Sussman M.R."/>
            <person name="Taylor A.R."/>
            <person name="Vardi A."/>
            <person name="von Dassow P."/>
            <person name="Vyverman W."/>
            <person name="Willis A."/>
            <person name="Wyrwicz L.S."/>
            <person name="Rokhsar D.S."/>
            <person name="Weissenbach J."/>
            <person name="Armbrust E.V."/>
            <person name="Green B.R."/>
            <person name="Van de Peer Y."/>
            <person name="Grigoriev I.V."/>
        </authorList>
    </citation>
    <scope>NUCLEOTIDE SEQUENCE [LARGE SCALE GENOMIC DNA]</scope>
    <source>
        <strain evidence="19 20">CCAP 1055/1</strain>
    </source>
</reference>
<dbReference type="eggNOG" id="KOG0802">
    <property type="taxonomic scope" value="Eukaryota"/>
</dbReference>
<proteinExistence type="inferred from homology"/>
<dbReference type="InterPro" id="IPR050731">
    <property type="entry name" value="HRD1_E3_ubiq-ligases"/>
</dbReference>
<evidence type="ECO:0000256" key="5">
    <source>
        <dbReference type="ARBA" id="ARBA00012483"/>
    </source>
</evidence>
<evidence type="ECO:0000256" key="12">
    <source>
        <dbReference type="ARBA" id="ARBA00022833"/>
    </source>
</evidence>
<dbReference type="GO" id="GO:0008270">
    <property type="term" value="F:zinc ion binding"/>
    <property type="evidence" value="ECO:0007669"/>
    <property type="project" value="UniProtKB-KW"/>
</dbReference>
<evidence type="ECO:0000313" key="20">
    <source>
        <dbReference type="Proteomes" id="UP000000759"/>
    </source>
</evidence>
<dbReference type="HOGENOM" id="CLU_433116_0_0_1"/>